<name>A0AAW0G703_9APHY</name>
<protein>
    <submittedName>
        <fullName evidence="2">Uncharacterized protein</fullName>
    </submittedName>
</protein>
<gene>
    <name evidence="2" type="ORF">QCA50_007812</name>
</gene>
<accession>A0AAW0G703</accession>
<keyword evidence="3" id="KW-1185">Reference proteome</keyword>
<evidence type="ECO:0000256" key="1">
    <source>
        <dbReference type="SAM" id="MobiDB-lite"/>
    </source>
</evidence>
<feature type="region of interest" description="Disordered" evidence="1">
    <location>
        <begin position="83"/>
        <end position="104"/>
    </location>
</feature>
<sequence>MSLNDKDATLIGARGVDVHPGVANPTESSTHSDPLANNFVTDPTSDSMGAGVSSSRFTGHQDARKNFAQTAGVVEGRPGIIESTNIDPLSESSNKDDGWANARSTNTTGISATANGALNQAASAALSAAGWRQELLRWLMEPLLVTRILSSKGVRLFGEKNGGRLSMSRVSG</sequence>
<proteinExistence type="predicted"/>
<dbReference type="Proteomes" id="UP001385951">
    <property type="component" value="Unassembled WGS sequence"/>
</dbReference>
<dbReference type="EMBL" id="JASBNA010000009">
    <property type="protein sequence ID" value="KAK7689121.1"/>
    <property type="molecule type" value="Genomic_DNA"/>
</dbReference>
<comment type="caution">
    <text evidence="2">The sequence shown here is derived from an EMBL/GenBank/DDBJ whole genome shotgun (WGS) entry which is preliminary data.</text>
</comment>
<feature type="compositionally biased region" description="Polar residues" evidence="1">
    <location>
        <begin position="83"/>
        <end position="92"/>
    </location>
</feature>
<evidence type="ECO:0000313" key="3">
    <source>
        <dbReference type="Proteomes" id="UP001385951"/>
    </source>
</evidence>
<evidence type="ECO:0000313" key="2">
    <source>
        <dbReference type="EMBL" id="KAK7689121.1"/>
    </source>
</evidence>
<feature type="region of interest" description="Disordered" evidence="1">
    <location>
        <begin position="16"/>
        <end position="38"/>
    </location>
</feature>
<dbReference type="AlphaFoldDB" id="A0AAW0G703"/>
<organism evidence="2 3">
    <name type="scientific">Cerrena zonata</name>
    <dbReference type="NCBI Taxonomy" id="2478898"/>
    <lineage>
        <taxon>Eukaryota</taxon>
        <taxon>Fungi</taxon>
        <taxon>Dikarya</taxon>
        <taxon>Basidiomycota</taxon>
        <taxon>Agaricomycotina</taxon>
        <taxon>Agaricomycetes</taxon>
        <taxon>Polyporales</taxon>
        <taxon>Cerrenaceae</taxon>
        <taxon>Cerrena</taxon>
    </lineage>
</organism>
<reference evidence="2 3" key="1">
    <citation type="submission" date="2022-09" db="EMBL/GenBank/DDBJ databases">
        <authorList>
            <person name="Palmer J.M."/>
        </authorList>
    </citation>
    <scope>NUCLEOTIDE SEQUENCE [LARGE SCALE GENOMIC DNA]</scope>
    <source>
        <strain evidence="2 3">DSM 7382</strain>
    </source>
</reference>